<gene>
    <name evidence="1" type="ORF">LCGC14_1593540</name>
</gene>
<protein>
    <submittedName>
        <fullName evidence="1">Uncharacterized protein</fullName>
    </submittedName>
</protein>
<dbReference type="EMBL" id="LAZR01012687">
    <property type="protein sequence ID" value="KKM25583.1"/>
    <property type="molecule type" value="Genomic_DNA"/>
</dbReference>
<reference evidence="1" key="1">
    <citation type="journal article" date="2015" name="Nature">
        <title>Complex archaea that bridge the gap between prokaryotes and eukaryotes.</title>
        <authorList>
            <person name="Spang A."/>
            <person name="Saw J.H."/>
            <person name="Jorgensen S.L."/>
            <person name="Zaremba-Niedzwiedzka K."/>
            <person name="Martijn J."/>
            <person name="Lind A.E."/>
            <person name="van Eijk R."/>
            <person name="Schleper C."/>
            <person name="Guy L."/>
            <person name="Ettema T.J."/>
        </authorList>
    </citation>
    <scope>NUCLEOTIDE SEQUENCE</scope>
</reference>
<dbReference type="AlphaFoldDB" id="A0A0F9KU15"/>
<accession>A0A0F9KU15</accession>
<proteinExistence type="predicted"/>
<name>A0A0F9KU15_9ZZZZ</name>
<evidence type="ECO:0000313" key="1">
    <source>
        <dbReference type="EMBL" id="KKM25583.1"/>
    </source>
</evidence>
<organism evidence="1">
    <name type="scientific">marine sediment metagenome</name>
    <dbReference type="NCBI Taxonomy" id="412755"/>
    <lineage>
        <taxon>unclassified sequences</taxon>
        <taxon>metagenomes</taxon>
        <taxon>ecological metagenomes</taxon>
    </lineage>
</organism>
<comment type="caution">
    <text evidence="1">The sequence shown here is derived from an EMBL/GenBank/DDBJ whole genome shotgun (WGS) entry which is preliminary data.</text>
</comment>
<sequence length="46" mass="5037">MRMIKLDRARWGASGALLPTIRYSGIEFPVEAVLFLNCVLVSGVEG</sequence>